<dbReference type="EMBL" id="BAAAZC010000004">
    <property type="protein sequence ID" value="GAA3958837.1"/>
    <property type="molecule type" value="Genomic_DNA"/>
</dbReference>
<dbReference type="SMART" id="SM00460">
    <property type="entry name" value="TGc"/>
    <property type="match status" value="1"/>
</dbReference>
<dbReference type="Proteomes" id="UP001500742">
    <property type="component" value="Unassembled WGS sequence"/>
</dbReference>
<dbReference type="InterPro" id="IPR052557">
    <property type="entry name" value="CAP/Cytokinesis_protein"/>
</dbReference>
<sequence>MRVQYHGKIYYLTRELTAPCSGQVQKARAIFVWITNSIAYDYKAYNRQVTRGYNELTFRCPSDDTLTCVIKEKVWENQYINRALDRKKVVCQGYAMLFKRMCGIAGIHAEVIPGYTRTAYYQVGTPGELDHVWNAVQLDGKYYLLDPTWAAGSCSKDDNDRLNSFEKLYNDFYWLTPPEEFAKDHFPEDPKWTLLPKYSIEKFSANPYYDPGELSRITLLAPSSGMIKAKKGDTIRFKLKYMGRINKLQINTNIFTNPDTGYYEDHKRHELARWIVDSLAVKRQQYVPFKRTGLVYEFVYVVRDYTLEYLDILFDRYRVMRFKIDHWR</sequence>
<dbReference type="InterPro" id="IPR038765">
    <property type="entry name" value="Papain-like_cys_pep_sf"/>
</dbReference>
<dbReference type="Gene3D" id="3.10.620.30">
    <property type="match status" value="1"/>
</dbReference>
<evidence type="ECO:0000313" key="3">
    <source>
        <dbReference type="Proteomes" id="UP001500742"/>
    </source>
</evidence>
<reference evidence="3" key="1">
    <citation type="journal article" date="2019" name="Int. J. Syst. Evol. Microbiol.">
        <title>The Global Catalogue of Microorganisms (GCM) 10K type strain sequencing project: providing services to taxonomists for standard genome sequencing and annotation.</title>
        <authorList>
            <consortium name="The Broad Institute Genomics Platform"/>
            <consortium name="The Broad Institute Genome Sequencing Center for Infectious Disease"/>
            <person name="Wu L."/>
            <person name="Ma J."/>
        </authorList>
    </citation>
    <scope>NUCLEOTIDE SEQUENCE [LARGE SCALE GENOMIC DNA]</scope>
    <source>
        <strain evidence="3">JCM 16601</strain>
    </source>
</reference>
<organism evidence="2 3">
    <name type="scientific">Mucilaginibacter dorajii</name>
    <dbReference type="NCBI Taxonomy" id="692994"/>
    <lineage>
        <taxon>Bacteria</taxon>
        <taxon>Pseudomonadati</taxon>
        <taxon>Bacteroidota</taxon>
        <taxon>Sphingobacteriia</taxon>
        <taxon>Sphingobacteriales</taxon>
        <taxon>Sphingobacteriaceae</taxon>
        <taxon>Mucilaginibacter</taxon>
    </lineage>
</organism>
<dbReference type="PANTHER" id="PTHR46333:SF2">
    <property type="entry name" value="CYTOKINESIS PROTEIN 3"/>
    <property type="match status" value="1"/>
</dbReference>
<protein>
    <recommendedName>
        <fullName evidence="1">Transglutaminase-like domain-containing protein</fullName>
    </recommendedName>
</protein>
<dbReference type="InterPro" id="IPR002931">
    <property type="entry name" value="Transglutaminase-like"/>
</dbReference>
<evidence type="ECO:0000259" key="1">
    <source>
        <dbReference type="SMART" id="SM00460"/>
    </source>
</evidence>
<evidence type="ECO:0000313" key="2">
    <source>
        <dbReference type="EMBL" id="GAA3958837.1"/>
    </source>
</evidence>
<dbReference type="SUPFAM" id="SSF54001">
    <property type="entry name" value="Cysteine proteinases"/>
    <property type="match status" value="1"/>
</dbReference>
<comment type="caution">
    <text evidence="2">The sequence shown here is derived from an EMBL/GenBank/DDBJ whole genome shotgun (WGS) entry which is preliminary data.</text>
</comment>
<name>A0ABP7P415_9SPHI</name>
<dbReference type="Pfam" id="PF01841">
    <property type="entry name" value="Transglut_core"/>
    <property type="match status" value="1"/>
</dbReference>
<accession>A0ABP7P415</accession>
<dbReference type="PANTHER" id="PTHR46333">
    <property type="entry name" value="CYTOKINESIS PROTEIN 3"/>
    <property type="match status" value="1"/>
</dbReference>
<gene>
    <name evidence="2" type="ORF">GCM10022210_02760</name>
</gene>
<feature type="domain" description="Transglutaminase-like" evidence="1">
    <location>
        <begin position="83"/>
        <end position="149"/>
    </location>
</feature>
<proteinExistence type="predicted"/>
<keyword evidence="3" id="KW-1185">Reference proteome</keyword>